<reference evidence="1" key="1">
    <citation type="submission" date="2023-03" db="EMBL/GenBank/DDBJ databases">
        <title>Massive genome expansion in bonnet fungi (Mycena s.s.) driven by repeated elements and novel gene families across ecological guilds.</title>
        <authorList>
            <consortium name="Lawrence Berkeley National Laboratory"/>
            <person name="Harder C.B."/>
            <person name="Miyauchi S."/>
            <person name="Viragh M."/>
            <person name="Kuo A."/>
            <person name="Thoen E."/>
            <person name="Andreopoulos B."/>
            <person name="Lu D."/>
            <person name="Skrede I."/>
            <person name="Drula E."/>
            <person name="Henrissat B."/>
            <person name="Morin E."/>
            <person name="Kohler A."/>
            <person name="Barry K."/>
            <person name="LaButti K."/>
            <person name="Morin E."/>
            <person name="Salamov A."/>
            <person name="Lipzen A."/>
            <person name="Mereny Z."/>
            <person name="Hegedus B."/>
            <person name="Baldrian P."/>
            <person name="Stursova M."/>
            <person name="Weitz H."/>
            <person name="Taylor A."/>
            <person name="Grigoriev I.V."/>
            <person name="Nagy L.G."/>
            <person name="Martin F."/>
            <person name="Kauserud H."/>
        </authorList>
    </citation>
    <scope>NUCLEOTIDE SEQUENCE</scope>
    <source>
        <strain evidence="1">CBHHK067</strain>
    </source>
</reference>
<accession>A0AAD7CYX9</accession>
<comment type="caution">
    <text evidence="1">The sequence shown here is derived from an EMBL/GenBank/DDBJ whole genome shotgun (WGS) entry which is preliminary data.</text>
</comment>
<dbReference type="AlphaFoldDB" id="A0AAD7CYX9"/>
<sequence>MSVGCDGLLVVCACGRGHSGCVVSKNRRRGEGARQLGGARGHGAAKSRATTLDEARGEAAAGGGEAWGSGVEAGTLDRFAVQAEVGLARCGWGSGAAVRRPSARSALQADFNQGGGECTEMGTIEVAPALEECMSCLRLAGACHEKFALA</sequence>
<evidence type="ECO:0000313" key="1">
    <source>
        <dbReference type="EMBL" id="KAJ7670375.1"/>
    </source>
</evidence>
<organism evidence="1 2">
    <name type="scientific">Mycena rosella</name>
    <name type="common">Pink bonnet</name>
    <name type="synonym">Agaricus rosellus</name>
    <dbReference type="NCBI Taxonomy" id="1033263"/>
    <lineage>
        <taxon>Eukaryota</taxon>
        <taxon>Fungi</taxon>
        <taxon>Dikarya</taxon>
        <taxon>Basidiomycota</taxon>
        <taxon>Agaricomycotina</taxon>
        <taxon>Agaricomycetes</taxon>
        <taxon>Agaricomycetidae</taxon>
        <taxon>Agaricales</taxon>
        <taxon>Marasmiineae</taxon>
        <taxon>Mycenaceae</taxon>
        <taxon>Mycena</taxon>
    </lineage>
</organism>
<dbReference type="EMBL" id="JARKIE010000181">
    <property type="protein sequence ID" value="KAJ7670375.1"/>
    <property type="molecule type" value="Genomic_DNA"/>
</dbReference>
<gene>
    <name evidence="1" type="ORF">B0H17DRAFT_1141857</name>
</gene>
<dbReference type="Proteomes" id="UP001221757">
    <property type="component" value="Unassembled WGS sequence"/>
</dbReference>
<keyword evidence="2" id="KW-1185">Reference proteome</keyword>
<protein>
    <submittedName>
        <fullName evidence="1">Uncharacterized protein</fullName>
    </submittedName>
</protein>
<proteinExistence type="predicted"/>
<name>A0AAD7CYX9_MYCRO</name>
<evidence type="ECO:0000313" key="2">
    <source>
        <dbReference type="Proteomes" id="UP001221757"/>
    </source>
</evidence>